<keyword evidence="3" id="KW-1185">Reference proteome</keyword>
<organism evidence="2 3">
    <name type="scientific">Plesiocystis pacifica SIR-1</name>
    <dbReference type="NCBI Taxonomy" id="391625"/>
    <lineage>
        <taxon>Bacteria</taxon>
        <taxon>Pseudomonadati</taxon>
        <taxon>Myxococcota</taxon>
        <taxon>Polyangia</taxon>
        <taxon>Nannocystales</taxon>
        <taxon>Nannocystaceae</taxon>
        <taxon>Plesiocystis</taxon>
    </lineage>
</organism>
<dbReference type="PROSITE" id="PS50006">
    <property type="entry name" value="FHA_DOMAIN"/>
    <property type="match status" value="1"/>
</dbReference>
<dbReference type="Pfam" id="PF00498">
    <property type="entry name" value="FHA"/>
    <property type="match status" value="1"/>
</dbReference>
<dbReference type="InterPro" id="IPR008984">
    <property type="entry name" value="SMAD_FHA_dom_sf"/>
</dbReference>
<sequence length="309" mass="34150">MLEDLASKRRQVLATRTLIGRSPACRMRVDASHVSKEHAMLWFDEGAWWLRDLGSRNGTWVDGQRVEAMASQRLDAGARLAFGGESEVWVLSQADAPGPMAERLRDDTLVCGTADFLMLPDADDPLAAVFADRGAWMVEVEGVSRAAVDQEVLQLDGQLFRLALPIDGATTMQHAAPSVSASASSSTPLLRLRVSQDQEYVQVEVRREADASGVDVLPPKVHHQLLLTLARVRLDDAAASEVERGWVYTDELCTMLRIDRRTVNQYVFRARRELTARGPGLAAKIVERRTTTDQIRLGIAEVEIGSFES</sequence>
<dbReference type="SMART" id="SM00240">
    <property type="entry name" value="FHA"/>
    <property type="match status" value="1"/>
</dbReference>
<comment type="caution">
    <text evidence="2">The sequence shown here is derived from an EMBL/GenBank/DDBJ whole genome shotgun (WGS) entry which is preliminary data.</text>
</comment>
<dbReference type="PANTHER" id="PTHR23308">
    <property type="entry name" value="NUCLEAR INHIBITOR OF PROTEIN PHOSPHATASE-1"/>
    <property type="match status" value="1"/>
</dbReference>
<evidence type="ECO:0000313" key="2">
    <source>
        <dbReference type="EMBL" id="EDM74446.1"/>
    </source>
</evidence>
<evidence type="ECO:0000259" key="1">
    <source>
        <dbReference type="PROSITE" id="PS50006"/>
    </source>
</evidence>
<name>A6GI59_9BACT</name>
<dbReference type="STRING" id="391625.PPSIR1_10440"/>
<reference evidence="2 3" key="1">
    <citation type="submission" date="2007-06" db="EMBL/GenBank/DDBJ databases">
        <authorList>
            <person name="Shimkets L."/>
            <person name="Ferriera S."/>
            <person name="Johnson J."/>
            <person name="Kravitz S."/>
            <person name="Beeson K."/>
            <person name="Sutton G."/>
            <person name="Rogers Y.-H."/>
            <person name="Friedman R."/>
            <person name="Frazier M."/>
            <person name="Venter J.C."/>
        </authorList>
    </citation>
    <scope>NUCLEOTIDE SEQUENCE [LARGE SCALE GENOMIC DNA]</scope>
    <source>
        <strain evidence="2 3">SIR-1</strain>
    </source>
</reference>
<proteinExistence type="predicted"/>
<protein>
    <submittedName>
        <fullName evidence="2">FHA domain containing protein</fullName>
    </submittedName>
</protein>
<dbReference type="CDD" id="cd00060">
    <property type="entry name" value="FHA"/>
    <property type="match status" value="1"/>
</dbReference>
<dbReference type="InterPro" id="IPR000253">
    <property type="entry name" value="FHA_dom"/>
</dbReference>
<dbReference type="Gene3D" id="2.60.200.20">
    <property type="match status" value="1"/>
</dbReference>
<evidence type="ECO:0000313" key="3">
    <source>
        <dbReference type="Proteomes" id="UP000005801"/>
    </source>
</evidence>
<dbReference type="Proteomes" id="UP000005801">
    <property type="component" value="Unassembled WGS sequence"/>
</dbReference>
<dbReference type="EMBL" id="ABCS01000130">
    <property type="protein sequence ID" value="EDM74446.1"/>
    <property type="molecule type" value="Genomic_DNA"/>
</dbReference>
<dbReference type="AlphaFoldDB" id="A6GI59"/>
<feature type="domain" description="FHA" evidence="1">
    <location>
        <begin position="17"/>
        <end position="66"/>
    </location>
</feature>
<dbReference type="eggNOG" id="COG1716">
    <property type="taxonomic scope" value="Bacteria"/>
</dbReference>
<gene>
    <name evidence="2" type="ORF">PPSIR1_10440</name>
</gene>
<accession>A6GI59</accession>
<dbReference type="SUPFAM" id="SSF49879">
    <property type="entry name" value="SMAD/FHA domain"/>
    <property type="match status" value="1"/>
</dbReference>
<dbReference type="InterPro" id="IPR050923">
    <property type="entry name" value="Cell_Proc_Reg/RNA_Proc"/>
</dbReference>